<dbReference type="InterPro" id="IPR000214">
    <property type="entry name" value="Znf_DNA_glyclase/AP_lyase"/>
</dbReference>
<evidence type="ECO:0000256" key="4">
    <source>
        <dbReference type="ARBA" id="ARBA00022763"/>
    </source>
</evidence>
<dbReference type="SMART" id="SM00898">
    <property type="entry name" value="Fapy_DNA_glyco"/>
    <property type="match status" value="1"/>
</dbReference>
<keyword evidence="12 16" id="KW-0326">Glycosidase</keyword>
<dbReference type="SUPFAM" id="SSF57716">
    <property type="entry name" value="Glucocorticoid receptor-like (DNA-binding domain)"/>
    <property type="match status" value="1"/>
</dbReference>
<evidence type="ECO:0000256" key="13">
    <source>
        <dbReference type="PROSITE-ProRule" id="PRU00391"/>
    </source>
</evidence>
<evidence type="ECO:0000256" key="2">
    <source>
        <dbReference type="ARBA" id="ARBA00012720"/>
    </source>
</evidence>
<keyword evidence="3" id="KW-0479">Metal-binding</keyword>
<dbReference type="EC" id="4.2.99.18" evidence="2"/>
<keyword evidence="4" id="KW-0227">DNA damage</keyword>
<evidence type="ECO:0000256" key="5">
    <source>
        <dbReference type="ARBA" id="ARBA00022771"/>
    </source>
</evidence>
<evidence type="ECO:0000256" key="9">
    <source>
        <dbReference type="ARBA" id="ARBA00023204"/>
    </source>
</evidence>
<evidence type="ECO:0000256" key="3">
    <source>
        <dbReference type="ARBA" id="ARBA00022723"/>
    </source>
</evidence>
<comment type="similarity">
    <text evidence="1">Belongs to the FPG family.</text>
</comment>
<dbReference type="GO" id="GO:0140078">
    <property type="term" value="F:class I DNA-(apurinic or apyrimidinic site) endonuclease activity"/>
    <property type="evidence" value="ECO:0007669"/>
    <property type="project" value="UniProtKB-EC"/>
</dbReference>
<dbReference type="PANTHER" id="PTHR42697:SF1">
    <property type="entry name" value="ENDONUCLEASE 8"/>
    <property type="match status" value="1"/>
</dbReference>
<dbReference type="GO" id="GO:0000703">
    <property type="term" value="F:oxidized pyrimidine nucleobase lesion DNA N-glycosylase activity"/>
    <property type="evidence" value="ECO:0007669"/>
    <property type="project" value="TreeGrafter"/>
</dbReference>
<name>A0A517T1T1_9BACT</name>
<organism evidence="16 17">
    <name type="scientific">Stieleria bergensis</name>
    <dbReference type="NCBI Taxonomy" id="2528025"/>
    <lineage>
        <taxon>Bacteria</taxon>
        <taxon>Pseudomonadati</taxon>
        <taxon>Planctomycetota</taxon>
        <taxon>Planctomycetia</taxon>
        <taxon>Pirellulales</taxon>
        <taxon>Pirellulaceae</taxon>
        <taxon>Stieleria</taxon>
    </lineage>
</organism>
<evidence type="ECO:0000256" key="7">
    <source>
        <dbReference type="ARBA" id="ARBA00022833"/>
    </source>
</evidence>
<keyword evidence="5 13" id="KW-0863">Zinc-finger</keyword>
<evidence type="ECO:0000259" key="14">
    <source>
        <dbReference type="PROSITE" id="PS51066"/>
    </source>
</evidence>
<dbReference type="Gene3D" id="3.20.190.10">
    <property type="entry name" value="MutM-like, N-terminal"/>
    <property type="match status" value="1"/>
</dbReference>
<dbReference type="Pfam" id="PF06831">
    <property type="entry name" value="H2TH"/>
    <property type="match status" value="1"/>
</dbReference>
<evidence type="ECO:0000313" key="17">
    <source>
        <dbReference type="Proteomes" id="UP000315003"/>
    </source>
</evidence>
<keyword evidence="9" id="KW-0234">DNA repair</keyword>
<reference evidence="16 17" key="1">
    <citation type="submission" date="2019-02" db="EMBL/GenBank/DDBJ databases">
        <title>Deep-cultivation of Planctomycetes and their phenomic and genomic characterization uncovers novel biology.</title>
        <authorList>
            <person name="Wiegand S."/>
            <person name="Jogler M."/>
            <person name="Boedeker C."/>
            <person name="Pinto D."/>
            <person name="Vollmers J."/>
            <person name="Rivas-Marin E."/>
            <person name="Kohn T."/>
            <person name="Peeters S.H."/>
            <person name="Heuer A."/>
            <person name="Rast P."/>
            <person name="Oberbeckmann S."/>
            <person name="Bunk B."/>
            <person name="Jeske O."/>
            <person name="Meyerdierks A."/>
            <person name="Storesund J.E."/>
            <person name="Kallscheuer N."/>
            <person name="Luecker S."/>
            <person name="Lage O.M."/>
            <person name="Pohl T."/>
            <person name="Merkel B.J."/>
            <person name="Hornburger P."/>
            <person name="Mueller R.-W."/>
            <person name="Bruemmer F."/>
            <person name="Labrenz M."/>
            <person name="Spormann A.M."/>
            <person name="Op den Camp H."/>
            <person name="Overmann J."/>
            <person name="Amann R."/>
            <person name="Jetten M.S.M."/>
            <person name="Mascher T."/>
            <person name="Medema M.H."/>
            <person name="Devos D.P."/>
            <person name="Kaster A.-K."/>
            <person name="Ovreas L."/>
            <person name="Rohde M."/>
            <person name="Galperin M.Y."/>
            <person name="Jogler C."/>
        </authorList>
    </citation>
    <scope>NUCLEOTIDE SEQUENCE [LARGE SCALE GENOMIC DNA]</scope>
    <source>
        <strain evidence="16 17">SV_7m_r</strain>
    </source>
</reference>
<dbReference type="OrthoDB" id="9800855at2"/>
<keyword evidence="10" id="KW-0456">Lyase</keyword>
<sequence>MPEGHTIHRIARDHTNWFANQKLRVSSPQGRFHDEAAVLSGQMLHTVEAHGKHLFYHWAKQILHVHLGLYGKFRRHSSPPPEPRGLVRLRAVGKEHAFDLNGPNTCELITATQLEKLRERLGEDPLRTDAVPSRAWTKLQRSKTPIGQQLLNQSIIAGVGNIYRCEVMFLLGIHPKCASKSISSSTFEELWELLVELLNIGVDYNKIIIPKNGKRSQLKKKAFGDERLLVYKKDRCPRCGTAIIEQPIGARKCYWCPKCQAL</sequence>
<dbReference type="FunFam" id="3.20.190.10:FF:000007">
    <property type="entry name" value="DNA glycosylase"/>
    <property type="match status" value="1"/>
</dbReference>
<dbReference type="GO" id="GO:0003684">
    <property type="term" value="F:damaged DNA binding"/>
    <property type="evidence" value="ECO:0007669"/>
    <property type="project" value="InterPro"/>
</dbReference>
<dbReference type="Proteomes" id="UP000315003">
    <property type="component" value="Chromosome"/>
</dbReference>
<dbReference type="PROSITE" id="PS51068">
    <property type="entry name" value="FPG_CAT"/>
    <property type="match status" value="1"/>
</dbReference>
<evidence type="ECO:0000256" key="11">
    <source>
        <dbReference type="ARBA" id="ARBA00023268"/>
    </source>
</evidence>
<evidence type="ECO:0000313" key="16">
    <source>
        <dbReference type="EMBL" id="QDT62301.1"/>
    </source>
</evidence>
<evidence type="ECO:0000256" key="6">
    <source>
        <dbReference type="ARBA" id="ARBA00022801"/>
    </source>
</evidence>
<keyword evidence="17" id="KW-1185">Reference proteome</keyword>
<dbReference type="Pfam" id="PF01149">
    <property type="entry name" value="Fapy_DNA_glyco"/>
    <property type="match status" value="1"/>
</dbReference>
<dbReference type="GO" id="GO:0006284">
    <property type="term" value="P:base-excision repair"/>
    <property type="evidence" value="ECO:0007669"/>
    <property type="project" value="InterPro"/>
</dbReference>
<dbReference type="CDD" id="cd08970">
    <property type="entry name" value="AcNei1_N"/>
    <property type="match status" value="1"/>
</dbReference>
<dbReference type="AlphaFoldDB" id="A0A517T1T1"/>
<feature type="domain" description="Formamidopyrimidine-DNA glycosylase catalytic" evidence="15">
    <location>
        <begin position="1"/>
        <end position="93"/>
    </location>
</feature>
<protein>
    <recommendedName>
        <fullName evidence="2">DNA-(apurinic or apyrimidinic site) lyase</fullName>
        <ecNumber evidence="2">4.2.99.18</ecNumber>
    </recommendedName>
</protein>
<dbReference type="SUPFAM" id="SSF81624">
    <property type="entry name" value="N-terminal domain of MutM-like DNA repair proteins"/>
    <property type="match status" value="1"/>
</dbReference>
<evidence type="ECO:0000256" key="12">
    <source>
        <dbReference type="ARBA" id="ARBA00023295"/>
    </source>
</evidence>
<evidence type="ECO:0000256" key="1">
    <source>
        <dbReference type="ARBA" id="ARBA00009409"/>
    </source>
</evidence>
<keyword evidence="8" id="KW-0238">DNA-binding</keyword>
<dbReference type="InterPro" id="IPR035937">
    <property type="entry name" value="FPG_N"/>
</dbReference>
<evidence type="ECO:0000259" key="15">
    <source>
        <dbReference type="PROSITE" id="PS51068"/>
    </source>
</evidence>
<keyword evidence="16" id="KW-0255">Endonuclease</keyword>
<keyword evidence="16" id="KW-0540">Nuclease</keyword>
<evidence type="ECO:0000256" key="10">
    <source>
        <dbReference type="ARBA" id="ARBA00023239"/>
    </source>
</evidence>
<dbReference type="EMBL" id="CP036272">
    <property type="protein sequence ID" value="QDT62301.1"/>
    <property type="molecule type" value="Genomic_DNA"/>
</dbReference>
<dbReference type="InterPro" id="IPR010979">
    <property type="entry name" value="Ribosomal_uS13-like_H2TH"/>
</dbReference>
<dbReference type="InterPro" id="IPR012319">
    <property type="entry name" value="FPG_cat"/>
</dbReference>
<accession>A0A517T1T1</accession>
<dbReference type="InterPro" id="IPR015886">
    <property type="entry name" value="H2TH_FPG"/>
</dbReference>
<gene>
    <name evidence="16" type="primary">nei1</name>
    <name evidence="16" type="ORF">SV7mr_48480</name>
</gene>
<dbReference type="PANTHER" id="PTHR42697">
    <property type="entry name" value="ENDONUCLEASE 8"/>
    <property type="match status" value="1"/>
</dbReference>
<dbReference type="Gene3D" id="1.10.8.50">
    <property type="match status" value="1"/>
</dbReference>
<evidence type="ECO:0000256" key="8">
    <source>
        <dbReference type="ARBA" id="ARBA00023125"/>
    </source>
</evidence>
<feature type="domain" description="FPG-type" evidence="14">
    <location>
        <begin position="229"/>
        <end position="261"/>
    </location>
</feature>
<keyword evidence="6 16" id="KW-0378">Hydrolase</keyword>
<dbReference type="SMART" id="SM01232">
    <property type="entry name" value="H2TH"/>
    <property type="match status" value="1"/>
</dbReference>
<dbReference type="GO" id="GO:0008270">
    <property type="term" value="F:zinc ion binding"/>
    <property type="evidence" value="ECO:0007669"/>
    <property type="project" value="UniProtKB-KW"/>
</dbReference>
<dbReference type="PROSITE" id="PS51066">
    <property type="entry name" value="ZF_FPG_2"/>
    <property type="match status" value="1"/>
</dbReference>
<dbReference type="SUPFAM" id="SSF46946">
    <property type="entry name" value="S13-like H2TH domain"/>
    <property type="match status" value="1"/>
</dbReference>
<dbReference type="RefSeq" id="WP_145276991.1">
    <property type="nucleotide sequence ID" value="NZ_CP036272.1"/>
</dbReference>
<proteinExistence type="inferred from homology"/>
<keyword evidence="7" id="KW-0862">Zinc</keyword>
<keyword evidence="11" id="KW-0511">Multifunctional enzyme</keyword>